<dbReference type="EMBL" id="LR134289">
    <property type="protein sequence ID" value="VEE04450.1"/>
    <property type="molecule type" value="Genomic_DNA"/>
</dbReference>
<gene>
    <name evidence="2" type="ORF">NCTC11432_00019</name>
</gene>
<dbReference type="STRING" id="525257.HMPREF0204_14462"/>
<dbReference type="InterPro" id="IPR013784">
    <property type="entry name" value="Carb-bd-like_fold"/>
</dbReference>
<dbReference type="KEGG" id="cgle:NCTC11432_00019"/>
<accession>A0A448AW93</accession>
<dbReference type="PROSITE" id="PS51257">
    <property type="entry name" value="PROKAR_LIPOPROTEIN"/>
    <property type="match status" value="1"/>
</dbReference>
<proteinExistence type="predicted"/>
<dbReference type="InterPro" id="IPR025970">
    <property type="entry name" value="SusE"/>
</dbReference>
<reference evidence="2 3" key="1">
    <citation type="submission" date="2018-12" db="EMBL/GenBank/DDBJ databases">
        <authorList>
            <consortium name="Pathogen Informatics"/>
        </authorList>
    </citation>
    <scope>NUCLEOTIDE SEQUENCE [LARGE SCALE GENOMIC DNA]</scope>
    <source>
        <strain evidence="2 3">NCTC11432</strain>
    </source>
</reference>
<evidence type="ECO:0000259" key="1">
    <source>
        <dbReference type="Pfam" id="PF14292"/>
    </source>
</evidence>
<dbReference type="Pfam" id="PF14292">
    <property type="entry name" value="SusE"/>
    <property type="match status" value="1"/>
</dbReference>
<evidence type="ECO:0000313" key="3">
    <source>
        <dbReference type="Proteomes" id="UP000279227"/>
    </source>
</evidence>
<dbReference type="RefSeq" id="WP_002980439.1">
    <property type="nucleotide sequence ID" value="NZ_CP068486.1"/>
</dbReference>
<dbReference type="SUPFAM" id="SSF49452">
    <property type="entry name" value="Starch-binding domain-like"/>
    <property type="match status" value="1"/>
</dbReference>
<dbReference type="GO" id="GO:0030246">
    <property type="term" value="F:carbohydrate binding"/>
    <property type="evidence" value="ECO:0007669"/>
    <property type="project" value="InterPro"/>
</dbReference>
<name>A0A448AW93_CHRGE</name>
<organism evidence="2 3">
    <name type="scientific">Chryseobacterium gleum</name>
    <name type="common">Flavobacterium gleum</name>
    <dbReference type="NCBI Taxonomy" id="250"/>
    <lineage>
        <taxon>Bacteria</taxon>
        <taxon>Pseudomonadati</taxon>
        <taxon>Bacteroidota</taxon>
        <taxon>Flavobacteriia</taxon>
        <taxon>Flavobacteriales</taxon>
        <taxon>Weeksellaceae</taxon>
        <taxon>Chryseobacterium group</taxon>
        <taxon>Chryseobacterium</taxon>
    </lineage>
</organism>
<dbReference type="Gene3D" id="2.60.40.3620">
    <property type="match status" value="2"/>
</dbReference>
<dbReference type="OrthoDB" id="975117at2"/>
<protein>
    <recommendedName>
        <fullName evidence="1">SusE outer membrane protein domain-containing protein</fullName>
    </recommendedName>
</protein>
<dbReference type="Proteomes" id="UP000279227">
    <property type="component" value="Chromosome"/>
</dbReference>
<dbReference type="GeneID" id="93022790"/>
<dbReference type="AlphaFoldDB" id="A0A448AW93"/>
<feature type="domain" description="SusE outer membrane protein" evidence="1">
    <location>
        <begin position="22"/>
        <end position="128"/>
    </location>
</feature>
<sequence length="369" mass="39573">MKNLFKIFTLFVLGFLVVSCEKDEDKAVLEVTKKPTLAGDATTLVLLKANENDKAVKFTWTNPVFNLAVVNSNALEFAKAGTGFAGAKSADLTAGDLSRTFTVKDLNKIILDAGFLPGVAANIEVRMKVSVGNAVVSYSNVIPMTITPYLTEYPSFYIVGEASAVGWNAGAAQMLYKNENISTIYTYLESGKAFRFLGQKDWSPLNYSLDTSGMQTSNKYFKTWSSNLAAAAPENILFTGASGMYKITIDSDLAKKTIDVVPSAINNWNPANLYMVGTINGWNAAGAIPMTNLGGGKFEHTITLPAGSQFKFLGQQSWGDLDWGNISGDGNSGLIAPKGSNGNIKFDGTGGSYKISVDLKLGTYKIEAL</sequence>
<evidence type="ECO:0000313" key="2">
    <source>
        <dbReference type="EMBL" id="VEE04450.1"/>
    </source>
</evidence>